<name>A0A6C0GGH7_9BACT</name>
<dbReference type="SUPFAM" id="SSF57802">
    <property type="entry name" value="Rubredoxin-like"/>
    <property type="match status" value="1"/>
</dbReference>
<reference evidence="6 7" key="1">
    <citation type="submission" date="2020-01" db="EMBL/GenBank/DDBJ databases">
        <authorList>
            <person name="Kim M.K."/>
        </authorList>
    </citation>
    <scope>NUCLEOTIDE SEQUENCE [LARGE SCALE GENOMIC DNA]</scope>
    <source>
        <strain evidence="6 7">172606-1</strain>
    </source>
</reference>
<dbReference type="RefSeq" id="WP_162442983.1">
    <property type="nucleotide sequence ID" value="NZ_CP048222.1"/>
</dbReference>
<evidence type="ECO:0000256" key="3">
    <source>
        <dbReference type="ARBA" id="ARBA00022982"/>
    </source>
</evidence>
<evidence type="ECO:0000313" key="6">
    <source>
        <dbReference type="EMBL" id="QHT66934.1"/>
    </source>
</evidence>
<gene>
    <name evidence="6" type="ORF">GXP67_09860</name>
</gene>
<dbReference type="Proteomes" id="UP000480178">
    <property type="component" value="Chromosome"/>
</dbReference>
<evidence type="ECO:0000259" key="5">
    <source>
        <dbReference type="PROSITE" id="PS50903"/>
    </source>
</evidence>
<dbReference type="CDD" id="cd00730">
    <property type="entry name" value="rubredoxin"/>
    <property type="match status" value="1"/>
</dbReference>
<keyword evidence="4" id="KW-0408">Iron</keyword>
<feature type="domain" description="Rubredoxin-like" evidence="5">
    <location>
        <begin position="417"/>
        <end position="468"/>
    </location>
</feature>
<dbReference type="InterPro" id="IPR024935">
    <property type="entry name" value="Rubredoxin_dom"/>
</dbReference>
<keyword evidence="3" id="KW-0249">Electron transport</keyword>
<evidence type="ECO:0000256" key="4">
    <source>
        <dbReference type="ARBA" id="ARBA00023004"/>
    </source>
</evidence>
<dbReference type="PROSITE" id="PS50903">
    <property type="entry name" value="RUBREDOXIN_LIKE"/>
    <property type="match status" value="1"/>
</dbReference>
<dbReference type="Pfam" id="PF00301">
    <property type="entry name" value="Rubredoxin"/>
    <property type="match status" value="1"/>
</dbReference>
<organism evidence="6 7">
    <name type="scientific">Rhodocytophaga rosea</name>
    <dbReference type="NCBI Taxonomy" id="2704465"/>
    <lineage>
        <taxon>Bacteria</taxon>
        <taxon>Pseudomonadati</taxon>
        <taxon>Bacteroidota</taxon>
        <taxon>Cytophagia</taxon>
        <taxon>Cytophagales</taxon>
        <taxon>Rhodocytophagaceae</taxon>
        <taxon>Rhodocytophaga</taxon>
    </lineage>
</organism>
<dbReference type="GO" id="GO:0005506">
    <property type="term" value="F:iron ion binding"/>
    <property type="evidence" value="ECO:0007669"/>
    <property type="project" value="InterPro"/>
</dbReference>
<keyword evidence="2" id="KW-0479">Metal-binding</keyword>
<accession>A0A6C0GGH7</accession>
<evidence type="ECO:0000256" key="1">
    <source>
        <dbReference type="ARBA" id="ARBA00022448"/>
    </source>
</evidence>
<keyword evidence="1" id="KW-0813">Transport</keyword>
<dbReference type="InterPro" id="IPR024934">
    <property type="entry name" value="Rubredoxin-like_dom"/>
</dbReference>
<dbReference type="Gene3D" id="2.20.28.10">
    <property type="match status" value="1"/>
</dbReference>
<evidence type="ECO:0000313" key="7">
    <source>
        <dbReference type="Proteomes" id="UP000480178"/>
    </source>
</evidence>
<dbReference type="KEGG" id="rhoz:GXP67_09860"/>
<evidence type="ECO:0000256" key="2">
    <source>
        <dbReference type="ARBA" id="ARBA00022723"/>
    </source>
</evidence>
<keyword evidence="7" id="KW-1185">Reference proteome</keyword>
<dbReference type="AlphaFoldDB" id="A0A6C0GGH7"/>
<proteinExistence type="predicted"/>
<protein>
    <submittedName>
        <fullName evidence="6">Rubredoxin domain-containing protein</fullName>
    </submittedName>
</protein>
<sequence length="480" mass="54201">MKNYINLRLFTNGGIISPEELRKIIQVASVSGCKSIFPGSRQELYLQVPQNYLDVAEAELRRLAISYAQVGDSAENIVTSFAALEILPTTAWLLGDAYLDILDSFTYQPTLKINLVDPLQNLVPLFTGELNFIASSYPRYWYLHVHLSRFGKGQIWPVLIDGDDIGLLSKLIETIYIKQQPDSIQSLYLTVSQQFTSRTRPYEEEIELTHSDFPIIEGMHRTGNSYWLGIYRRNQSYSLEFLDALYAQCIQTKIGKINITPHKTFLITDIKGESVRQWEKMLGRYQINIHHSALELNWQLPDLDQEAIQLKNTWVRELDEKEVSTAGLSFAIQTQPMAVFTPVIIKPTQEGNAAGYDILYTTDFTTHSQAWEVFASNVPVQQVASILMDLCQVYYTQLGESLPVSHPEEAASLVHIHEVYQCPNCLTVYDPVYGDAMAGISAGVHFQDLLEAYVCSLCDTPKSSFTLTTLAENMGSHSKA</sequence>
<dbReference type="EMBL" id="CP048222">
    <property type="protein sequence ID" value="QHT66934.1"/>
    <property type="molecule type" value="Genomic_DNA"/>
</dbReference>